<comment type="caution">
    <text evidence="7">The sequence shown here is derived from an EMBL/GenBank/DDBJ whole genome shotgun (WGS) entry which is preliminary data.</text>
</comment>
<feature type="domain" description="RagB/SusD" evidence="5">
    <location>
        <begin position="356"/>
        <end position="662"/>
    </location>
</feature>
<dbReference type="Pfam" id="PF07980">
    <property type="entry name" value="SusD_RagB"/>
    <property type="match status" value="1"/>
</dbReference>
<reference evidence="7" key="1">
    <citation type="submission" date="2019-08" db="EMBL/GenBank/DDBJ databases">
        <authorList>
            <person name="Kucharzyk K."/>
            <person name="Murdoch R.W."/>
            <person name="Higgins S."/>
            <person name="Loffler F."/>
        </authorList>
    </citation>
    <scope>NUCLEOTIDE SEQUENCE</scope>
</reference>
<keyword evidence="3" id="KW-0472">Membrane</keyword>
<name>A0A644ZEC7_9ZZZZ</name>
<dbReference type="SUPFAM" id="SSF48452">
    <property type="entry name" value="TPR-like"/>
    <property type="match status" value="1"/>
</dbReference>
<evidence type="ECO:0000259" key="6">
    <source>
        <dbReference type="Pfam" id="PF14322"/>
    </source>
</evidence>
<dbReference type="Gene3D" id="1.25.40.390">
    <property type="match status" value="1"/>
</dbReference>
<evidence type="ECO:0000256" key="2">
    <source>
        <dbReference type="ARBA" id="ARBA00022729"/>
    </source>
</evidence>
<dbReference type="AlphaFoldDB" id="A0A644ZEC7"/>
<dbReference type="InterPro" id="IPR033985">
    <property type="entry name" value="SusD-like_N"/>
</dbReference>
<evidence type="ECO:0000256" key="4">
    <source>
        <dbReference type="ARBA" id="ARBA00023237"/>
    </source>
</evidence>
<dbReference type="InterPro" id="IPR011990">
    <property type="entry name" value="TPR-like_helical_dom_sf"/>
</dbReference>
<dbReference type="Pfam" id="PF14322">
    <property type="entry name" value="SusD-like_3"/>
    <property type="match status" value="1"/>
</dbReference>
<dbReference type="PROSITE" id="PS51257">
    <property type="entry name" value="PROKAR_LIPOPROTEIN"/>
    <property type="match status" value="1"/>
</dbReference>
<proteinExistence type="predicted"/>
<sequence length="664" mass="76020">MKKIKKIFLTVSSCLILFSSCNYLNVDYYFEDTINLDSVFQNKVYLEKFLWGTASLLPDESNIFDHSYYPAILGSDEGFTMWESAYYAQRFLLDRITADDMGGFNIWPQMYQIIRKANTIFLRVDECKELTAQDKREIVGYAHFLRGYAYYLLLLNYGPLLIIGDDVYDTSLPGDAYQKYRSTYDESVEYVCKELETAATYIPATVPIQTFGRPTKGAAYGLIARLRVYAASPLFNGGQAAKSFFSGFTRQSDKVHYISQVYDEKKWAVAAAACKRVMDMNYSLHTVEASYVTPELPKGITHDRNYYKAWPEGAAGIDPYHSYADMFNGETLGFKNTEYVFGKNSTRVRDATNLYFPGPFGGWNCYSVPQKFIDAYKMADGRDINHSSSLYPYREEGFTSKDSAFSGYTIKPNVNLMYVNREPRLYASIGYSGCLWPMNSTTETGKFMVQIYYSTDGNSGRSAATQGDIRNYPITGYVPKKYIHPDDAWSGANAAVLNKSFGIIRYADILLMYAESLNNLTQSHTVTDAEGKTLGTFSRDVDEIMRAFNKVRYRSGLPGLTYDEVSTPEHFFEALKTERMVEFLHEGLRYYDVRRWGIVKEEEAMPIMGMDTERTEKGGYYNRVVCNYSGVRNRVFKDKMVLLPIDRQEIKRVRTLDQNPGWED</sequence>
<comment type="subcellular location">
    <subcellularLocation>
        <location evidence="1">Cell outer membrane</location>
    </subcellularLocation>
</comment>
<dbReference type="EMBL" id="VSSQ01008505">
    <property type="protein sequence ID" value="MPM39047.1"/>
    <property type="molecule type" value="Genomic_DNA"/>
</dbReference>
<feature type="domain" description="SusD-like N-terminal" evidence="6">
    <location>
        <begin position="75"/>
        <end position="226"/>
    </location>
</feature>
<organism evidence="7">
    <name type="scientific">bioreactor metagenome</name>
    <dbReference type="NCBI Taxonomy" id="1076179"/>
    <lineage>
        <taxon>unclassified sequences</taxon>
        <taxon>metagenomes</taxon>
        <taxon>ecological metagenomes</taxon>
    </lineage>
</organism>
<protein>
    <recommendedName>
        <fullName evidence="8">SusD-like protein</fullName>
    </recommendedName>
</protein>
<evidence type="ECO:0000256" key="3">
    <source>
        <dbReference type="ARBA" id="ARBA00023136"/>
    </source>
</evidence>
<dbReference type="InterPro" id="IPR012944">
    <property type="entry name" value="SusD_RagB_dom"/>
</dbReference>
<evidence type="ECO:0000313" key="7">
    <source>
        <dbReference type="EMBL" id="MPM39047.1"/>
    </source>
</evidence>
<gene>
    <name evidence="7" type="ORF">SDC9_85678</name>
</gene>
<evidence type="ECO:0008006" key="8">
    <source>
        <dbReference type="Google" id="ProtNLM"/>
    </source>
</evidence>
<dbReference type="GO" id="GO:0009279">
    <property type="term" value="C:cell outer membrane"/>
    <property type="evidence" value="ECO:0007669"/>
    <property type="project" value="UniProtKB-SubCell"/>
</dbReference>
<evidence type="ECO:0000256" key="1">
    <source>
        <dbReference type="ARBA" id="ARBA00004442"/>
    </source>
</evidence>
<keyword evidence="2" id="KW-0732">Signal</keyword>
<evidence type="ECO:0000259" key="5">
    <source>
        <dbReference type="Pfam" id="PF07980"/>
    </source>
</evidence>
<keyword evidence="4" id="KW-0998">Cell outer membrane</keyword>
<accession>A0A644ZEC7</accession>